<dbReference type="Proteomes" id="UP001589755">
    <property type="component" value="Unassembled WGS sequence"/>
</dbReference>
<feature type="non-terminal residue" evidence="3">
    <location>
        <position position="819"/>
    </location>
</feature>
<feature type="region of interest" description="Disordered" evidence="1">
    <location>
        <begin position="767"/>
        <end position="796"/>
    </location>
</feature>
<evidence type="ECO:0000256" key="2">
    <source>
        <dbReference type="SAM" id="Phobius"/>
    </source>
</evidence>
<comment type="caution">
    <text evidence="3">The sequence shown here is derived from an EMBL/GenBank/DDBJ whole genome shotgun (WGS) entry which is preliminary data.</text>
</comment>
<gene>
    <name evidence="3" type="ORF">ACFFJ2_18050</name>
</gene>
<dbReference type="Gene3D" id="1.10.287.1490">
    <property type="match status" value="1"/>
</dbReference>
<evidence type="ECO:0000313" key="3">
    <source>
        <dbReference type="EMBL" id="MFC0210305.1"/>
    </source>
</evidence>
<reference evidence="3 4" key="1">
    <citation type="submission" date="2024-09" db="EMBL/GenBank/DDBJ databases">
        <authorList>
            <person name="Sun Q."/>
            <person name="Mori K."/>
        </authorList>
    </citation>
    <scope>NUCLEOTIDE SEQUENCE [LARGE SCALE GENOMIC DNA]</scope>
    <source>
        <strain evidence="3 4">CCM 8543</strain>
    </source>
</reference>
<organism evidence="3 4">
    <name type="scientific">Chelativorans intermedius</name>
    <dbReference type="NCBI Taxonomy" id="515947"/>
    <lineage>
        <taxon>Bacteria</taxon>
        <taxon>Pseudomonadati</taxon>
        <taxon>Pseudomonadota</taxon>
        <taxon>Alphaproteobacteria</taxon>
        <taxon>Hyphomicrobiales</taxon>
        <taxon>Phyllobacteriaceae</taxon>
        <taxon>Chelativorans</taxon>
    </lineage>
</organism>
<protein>
    <submittedName>
        <fullName evidence="3">Peptidoglycan-binding protein</fullName>
    </submittedName>
</protein>
<feature type="transmembrane region" description="Helical" evidence="2">
    <location>
        <begin position="721"/>
        <end position="745"/>
    </location>
</feature>
<keyword evidence="4" id="KW-1185">Reference proteome</keyword>
<feature type="region of interest" description="Disordered" evidence="1">
    <location>
        <begin position="1"/>
        <end position="23"/>
    </location>
</feature>
<dbReference type="EMBL" id="JBHLXD010000047">
    <property type="protein sequence ID" value="MFC0210305.1"/>
    <property type="molecule type" value="Genomic_DNA"/>
</dbReference>
<feature type="compositionally biased region" description="Basic and acidic residues" evidence="1">
    <location>
        <begin position="577"/>
        <end position="592"/>
    </location>
</feature>
<feature type="compositionally biased region" description="Basic and acidic residues" evidence="1">
    <location>
        <begin position="627"/>
        <end position="639"/>
    </location>
</feature>
<feature type="compositionally biased region" description="Low complexity" evidence="1">
    <location>
        <begin position="567"/>
        <end position="576"/>
    </location>
</feature>
<accession>A0ABV6DCG9</accession>
<keyword evidence="2" id="KW-0812">Transmembrane</keyword>
<evidence type="ECO:0000256" key="1">
    <source>
        <dbReference type="SAM" id="MobiDB-lite"/>
    </source>
</evidence>
<feature type="compositionally biased region" description="Basic and acidic residues" evidence="1">
    <location>
        <begin position="607"/>
        <end position="616"/>
    </location>
</feature>
<proteinExistence type="predicted"/>
<keyword evidence="2" id="KW-0472">Membrane</keyword>
<name>A0ABV6DCG9_9HYPH</name>
<feature type="compositionally biased region" description="Low complexity" evidence="1">
    <location>
        <begin position="767"/>
        <end position="795"/>
    </location>
</feature>
<feature type="region of interest" description="Disordered" evidence="1">
    <location>
        <begin position="538"/>
        <end position="652"/>
    </location>
</feature>
<sequence length="819" mass="88447">MNTNRSYLDGLNAGRQRRSGTALEDISRTLEQLESRLERALGERRRPEAVDGDIARRMQRLSQVAATPRRPAPGLDPARREQEQRAATDALAGEMKALREEMRAVMGSGLKREFDALREELARIMELVPQSSWTAELNAEFEQLSRAITLLAERSDDRSTKALRLELEQVKASLDKLAREETVRALDERWEALESRLSASPDPAIEGLGARLEEIGAAIESLPESLSLDTLEERLRALAVALEQFVSRHHEGEPGLYAMIEERLDEISRAIVASTVRAQAPGFDPQVLERIEARIASLANQINELVEDSPAAAIVERLNALSERVDEIALRVETPEPTVERLAATIGQISDKLDTIRRPDESGLMEAMDSRFAELAARIEEAREEGSVLRTLETRLEDIAGRLSDRTAAVETVDPEVIRNLQAQIASLSAYLERPGHAAPDVEGLAPRLEQIERSIGESRAAMMDTARQAAEQAIEALGLARGQADEPLREELQALEALARKSDERNARTFEAIHDTLLKIVERLGALEAGGAGERTAIAHAPSIDPVDGYDETAHEPAPRVGRTPAEVAAAAAEAALREDAEAAPRQEAKRSMLGGLSRAIAGRRSRADEQEQRAEPVLTGEEQAGEDRSLDPERINEPLEPGSGAPDLNSIMRRVRDAQRVHDDESSDAARADFIAAARRAAQAAAAEAEILKDSRNEAVAKGGKLGLGRVLRGRRNTLLLSLGGVVLLAGGLYYGATVVMGGSGEPVRMAQMPEEATVVSAAPATDAAPEAEAAPVRMAEAQEPQAAAPAAQDTLEDVAADMGGQEAVELAAAPAP</sequence>
<feature type="region of interest" description="Disordered" evidence="1">
    <location>
        <begin position="61"/>
        <end position="84"/>
    </location>
</feature>
<keyword evidence="2" id="KW-1133">Transmembrane helix</keyword>
<evidence type="ECO:0000313" key="4">
    <source>
        <dbReference type="Proteomes" id="UP001589755"/>
    </source>
</evidence>